<evidence type="ECO:0000313" key="1">
    <source>
        <dbReference type="EMBL" id="GLB42826.1"/>
    </source>
</evidence>
<sequence>MPFTSFPPELVLKIFHLASLDQPQSYRACLCFIRKVWADIAREILFQHVEIRLRSGMDKSPVSVPRTDFARHIKNLTFRFDNEQGAVAANTAPPPLDPGLSFPDVFAELAEAATSISTLQFHVSFHSFVSFPADLFQTFSLNNITHLTVSGHNGVPVKTIFELCSNLRSLVLDAIFFSMVRHPKTLKLPRRPVTHFHLNVWSLGQSMEAMFQSVSKSITSLSFGVNQSGRLEAALRIVGARLKSLELRRLESEAARPPTLQHLITTITFECPYLERLAFDTDFDWSFTPLNVLLSLPPSLKVLSISDCRDISADIVAALRRSDWLPKLAELRVVRLFGGEGGSQCRAEAMGLCAQRGITIQDEESFMQVHL</sequence>
<dbReference type="OrthoDB" id="3048716at2759"/>
<evidence type="ECO:0008006" key="3">
    <source>
        <dbReference type="Google" id="ProtNLM"/>
    </source>
</evidence>
<dbReference type="AlphaFoldDB" id="A0A9P3PX61"/>
<comment type="caution">
    <text evidence="1">The sequence shown here is derived from an EMBL/GenBank/DDBJ whole genome shotgun (WGS) entry which is preliminary data.</text>
</comment>
<dbReference type="Proteomes" id="UP001063166">
    <property type="component" value="Unassembled WGS sequence"/>
</dbReference>
<accession>A0A9P3PX61</accession>
<organism evidence="1 2">
    <name type="scientific">Lyophyllum shimeji</name>
    <name type="common">Hon-shimeji</name>
    <name type="synonym">Tricholoma shimeji</name>
    <dbReference type="NCBI Taxonomy" id="47721"/>
    <lineage>
        <taxon>Eukaryota</taxon>
        <taxon>Fungi</taxon>
        <taxon>Dikarya</taxon>
        <taxon>Basidiomycota</taxon>
        <taxon>Agaricomycotina</taxon>
        <taxon>Agaricomycetes</taxon>
        <taxon>Agaricomycetidae</taxon>
        <taxon>Agaricales</taxon>
        <taxon>Tricholomatineae</taxon>
        <taxon>Lyophyllaceae</taxon>
        <taxon>Lyophyllum</taxon>
    </lineage>
</organism>
<dbReference type="SUPFAM" id="SSF52047">
    <property type="entry name" value="RNI-like"/>
    <property type="match status" value="1"/>
</dbReference>
<keyword evidence="2" id="KW-1185">Reference proteome</keyword>
<evidence type="ECO:0000313" key="2">
    <source>
        <dbReference type="Proteomes" id="UP001063166"/>
    </source>
</evidence>
<proteinExistence type="predicted"/>
<protein>
    <recommendedName>
        <fullName evidence="3">F-box domain-containing protein</fullName>
    </recommendedName>
</protein>
<gene>
    <name evidence="1" type="ORF">LshimejAT787_1202750</name>
</gene>
<dbReference type="InterPro" id="IPR032675">
    <property type="entry name" value="LRR_dom_sf"/>
</dbReference>
<name>A0A9P3PX61_LYOSH</name>
<dbReference type="Gene3D" id="3.80.10.10">
    <property type="entry name" value="Ribonuclease Inhibitor"/>
    <property type="match status" value="1"/>
</dbReference>
<dbReference type="EMBL" id="BRPK01000012">
    <property type="protein sequence ID" value="GLB42826.1"/>
    <property type="molecule type" value="Genomic_DNA"/>
</dbReference>
<reference evidence="1" key="1">
    <citation type="submission" date="2022-07" db="EMBL/GenBank/DDBJ databases">
        <title>The genome of Lyophyllum shimeji provides insight into the initial evolution of ectomycorrhizal fungal genome.</title>
        <authorList>
            <person name="Kobayashi Y."/>
            <person name="Shibata T."/>
            <person name="Hirakawa H."/>
            <person name="Shigenobu S."/>
            <person name="Nishiyama T."/>
            <person name="Yamada A."/>
            <person name="Hasebe M."/>
            <person name="Kawaguchi M."/>
        </authorList>
    </citation>
    <scope>NUCLEOTIDE SEQUENCE</scope>
    <source>
        <strain evidence="1">AT787</strain>
    </source>
</reference>